<accession>A0A0G1U0E1</accession>
<feature type="transmembrane region" description="Helical" evidence="5">
    <location>
        <begin position="100"/>
        <end position="128"/>
    </location>
</feature>
<reference evidence="6 7" key="1">
    <citation type="journal article" date="2015" name="Nature">
        <title>rRNA introns, odd ribosomes, and small enigmatic genomes across a large radiation of phyla.</title>
        <authorList>
            <person name="Brown C.T."/>
            <person name="Hug L.A."/>
            <person name="Thomas B.C."/>
            <person name="Sharon I."/>
            <person name="Castelle C.J."/>
            <person name="Singh A."/>
            <person name="Wilkins M.J."/>
            <person name="Williams K.H."/>
            <person name="Banfield J.F."/>
        </authorList>
    </citation>
    <scope>NUCLEOTIDE SEQUENCE [LARGE SCALE GENOMIC DNA]</scope>
</reference>
<sequence length="158" mass="18003">MENSPKTQTKTVHNILAYSYSIYLFALVAGVFLDVLFPIRVFSENISVLGMILLIIASALVVWAQNTSRALRRMKQDKEKLETVDFCRGPYCVSRSPTHWGLFLLVVSLGFLLNSVLIIVVGIIAFLVSKGVFLRREENLLVQKYGEEYLKYKKQVKL</sequence>
<dbReference type="GO" id="GO:0012505">
    <property type="term" value="C:endomembrane system"/>
    <property type="evidence" value="ECO:0007669"/>
    <property type="project" value="UniProtKB-SubCell"/>
</dbReference>
<evidence type="ECO:0000256" key="3">
    <source>
        <dbReference type="ARBA" id="ARBA00022989"/>
    </source>
</evidence>
<dbReference type="Proteomes" id="UP000034772">
    <property type="component" value="Unassembled WGS sequence"/>
</dbReference>
<dbReference type="AlphaFoldDB" id="A0A0G1U0E1"/>
<evidence type="ECO:0000256" key="2">
    <source>
        <dbReference type="ARBA" id="ARBA00022692"/>
    </source>
</evidence>
<feature type="transmembrane region" description="Helical" evidence="5">
    <location>
        <begin position="46"/>
        <end position="64"/>
    </location>
</feature>
<dbReference type="PANTHER" id="PTHR43847:SF1">
    <property type="entry name" value="BLL3993 PROTEIN"/>
    <property type="match status" value="1"/>
</dbReference>
<gene>
    <name evidence="6" type="ORF">UY17_C0015G0005</name>
</gene>
<organism evidence="6 7">
    <name type="scientific">Candidatus Beckwithbacteria bacterium GW2011_GWC2_47_9</name>
    <dbReference type="NCBI Taxonomy" id="1618373"/>
    <lineage>
        <taxon>Bacteria</taxon>
        <taxon>Candidatus Beckwithiibacteriota</taxon>
    </lineage>
</organism>
<keyword evidence="3 5" id="KW-1133">Transmembrane helix</keyword>
<dbReference type="Pfam" id="PF04191">
    <property type="entry name" value="PEMT"/>
    <property type="match status" value="1"/>
</dbReference>
<keyword evidence="2 5" id="KW-0812">Transmembrane</keyword>
<comment type="subcellular location">
    <subcellularLocation>
        <location evidence="1">Endomembrane system</location>
        <topology evidence="1">Multi-pass membrane protein</topology>
    </subcellularLocation>
</comment>
<evidence type="ECO:0000256" key="5">
    <source>
        <dbReference type="SAM" id="Phobius"/>
    </source>
</evidence>
<evidence type="ECO:0000256" key="1">
    <source>
        <dbReference type="ARBA" id="ARBA00004127"/>
    </source>
</evidence>
<dbReference type="InterPro" id="IPR007318">
    <property type="entry name" value="Phopholipid_MeTrfase"/>
</dbReference>
<dbReference type="Gene3D" id="1.20.120.1630">
    <property type="match status" value="1"/>
</dbReference>
<feature type="transmembrane region" description="Helical" evidence="5">
    <location>
        <begin position="20"/>
        <end position="39"/>
    </location>
</feature>
<evidence type="ECO:0000313" key="6">
    <source>
        <dbReference type="EMBL" id="KKU87546.1"/>
    </source>
</evidence>
<dbReference type="PANTHER" id="PTHR43847">
    <property type="entry name" value="BLL3993 PROTEIN"/>
    <property type="match status" value="1"/>
</dbReference>
<protein>
    <recommendedName>
        <fullName evidence="8">Isoprenylcysteine carboxyl methyltransferase</fullName>
    </recommendedName>
</protein>
<evidence type="ECO:0008006" key="8">
    <source>
        <dbReference type="Google" id="ProtNLM"/>
    </source>
</evidence>
<dbReference type="EMBL" id="LCOZ01000015">
    <property type="protein sequence ID" value="KKU87546.1"/>
    <property type="molecule type" value="Genomic_DNA"/>
</dbReference>
<proteinExistence type="predicted"/>
<comment type="caution">
    <text evidence="6">The sequence shown here is derived from an EMBL/GenBank/DDBJ whole genome shotgun (WGS) entry which is preliminary data.</text>
</comment>
<evidence type="ECO:0000256" key="4">
    <source>
        <dbReference type="ARBA" id="ARBA00023136"/>
    </source>
</evidence>
<name>A0A0G1U0E1_9BACT</name>
<dbReference type="InterPro" id="IPR052527">
    <property type="entry name" value="Metal_cation-efflux_comp"/>
</dbReference>
<keyword evidence="4 5" id="KW-0472">Membrane</keyword>
<evidence type="ECO:0000313" key="7">
    <source>
        <dbReference type="Proteomes" id="UP000034772"/>
    </source>
</evidence>